<proteinExistence type="predicted"/>
<reference evidence="2" key="1">
    <citation type="submission" date="2023-03" db="EMBL/GenBank/DDBJ databases">
        <title>Electrophorus voltai genome.</title>
        <authorList>
            <person name="Bian C."/>
        </authorList>
    </citation>
    <scope>NUCLEOTIDE SEQUENCE</scope>
    <source>
        <strain evidence="2">CB-2022</strain>
        <tissue evidence="2">Muscle</tissue>
    </source>
</reference>
<evidence type="ECO:0000256" key="1">
    <source>
        <dbReference type="SAM" id="MobiDB-lite"/>
    </source>
</evidence>
<sequence length="210" mass="23840">MAARTTPPMMSVSRERRVGPRTRRTQPRGRAPVPCSSHFITKSPEHTSPRGHRTPAKKMRKVKELAMRKRRGWKRKIMRMKKRQTGTVQMIWSWSRGLKTPRFSPGETCHWPLRGDLSLEPSNQTRMQTEHPLSLSACGGFRSDTCLHAWFSLPPPAFIIRPETTAQSEARPGRLRRDDFWAGPICEGGGRPGVGLCGLCRLPGEGERHK</sequence>
<dbReference type="Proteomes" id="UP001239994">
    <property type="component" value="Unassembled WGS sequence"/>
</dbReference>
<evidence type="ECO:0000313" key="3">
    <source>
        <dbReference type="Proteomes" id="UP001239994"/>
    </source>
</evidence>
<protein>
    <submittedName>
        <fullName evidence="2">Uncharacterized protein</fullName>
    </submittedName>
</protein>
<accession>A0AAD8YQ59</accession>
<gene>
    <name evidence="2" type="ORF">P4O66_003281</name>
</gene>
<organism evidence="2 3">
    <name type="scientific">Electrophorus voltai</name>
    <dbReference type="NCBI Taxonomy" id="2609070"/>
    <lineage>
        <taxon>Eukaryota</taxon>
        <taxon>Metazoa</taxon>
        <taxon>Chordata</taxon>
        <taxon>Craniata</taxon>
        <taxon>Vertebrata</taxon>
        <taxon>Euteleostomi</taxon>
        <taxon>Actinopterygii</taxon>
        <taxon>Neopterygii</taxon>
        <taxon>Teleostei</taxon>
        <taxon>Ostariophysi</taxon>
        <taxon>Gymnotiformes</taxon>
        <taxon>Gymnotoidei</taxon>
        <taxon>Gymnotidae</taxon>
        <taxon>Electrophorus</taxon>
    </lineage>
</organism>
<keyword evidence="3" id="KW-1185">Reference proteome</keyword>
<dbReference type="EMBL" id="JAROKS010000026">
    <property type="protein sequence ID" value="KAK1784731.1"/>
    <property type="molecule type" value="Genomic_DNA"/>
</dbReference>
<feature type="compositionally biased region" description="Basic residues" evidence="1">
    <location>
        <begin position="49"/>
        <end position="60"/>
    </location>
</feature>
<dbReference type="AlphaFoldDB" id="A0AAD8YQ59"/>
<name>A0AAD8YQ59_9TELE</name>
<comment type="caution">
    <text evidence="2">The sequence shown here is derived from an EMBL/GenBank/DDBJ whole genome shotgun (WGS) entry which is preliminary data.</text>
</comment>
<feature type="region of interest" description="Disordered" evidence="1">
    <location>
        <begin position="1"/>
        <end position="60"/>
    </location>
</feature>
<evidence type="ECO:0000313" key="2">
    <source>
        <dbReference type="EMBL" id="KAK1784731.1"/>
    </source>
</evidence>